<proteinExistence type="predicted"/>
<sequence length="192" mass="21825">MKTSSTAALPLALVSLAPPSASHFHSLTSSTNPHFWRGQPSWVPTPMLVETPVLSLKQGLEDMMDHKIVETMSKKSCRKQSIVLKEDPFSLKVMAVPLPRDFEQSKMEKAFIDLMRLRATLDAIMCRTFLPTLRWEARDWVATLSPKSIRTFDDFSKSFAEYFANSKRAKKTAIGLMQLTKDKDELLKDFIT</sequence>
<reference evidence="2" key="1">
    <citation type="submission" date="2024-07" db="EMBL/GenBank/DDBJ databases">
        <title>Two chromosome-level genome assemblies of Korean endemic species Abeliophyllum distichum and Forsythia ovata (Oleaceae).</title>
        <authorList>
            <person name="Jang H."/>
        </authorList>
    </citation>
    <scope>NUCLEOTIDE SEQUENCE [LARGE SCALE GENOMIC DNA]</scope>
</reference>
<accession>A0ABD1VDU3</accession>
<organism evidence="1 2">
    <name type="scientific">Abeliophyllum distichum</name>
    <dbReference type="NCBI Taxonomy" id="126358"/>
    <lineage>
        <taxon>Eukaryota</taxon>
        <taxon>Viridiplantae</taxon>
        <taxon>Streptophyta</taxon>
        <taxon>Embryophyta</taxon>
        <taxon>Tracheophyta</taxon>
        <taxon>Spermatophyta</taxon>
        <taxon>Magnoliopsida</taxon>
        <taxon>eudicotyledons</taxon>
        <taxon>Gunneridae</taxon>
        <taxon>Pentapetalae</taxon>
        <taxon>asterids</taxon>
        <taxon>lamiids</taxon>
        <taxon>Lamiales</taxon>
        <taxon>Oleaceae</taxon>
        <taxon>Forsythieae</taxon>
        <taxon>Abeliophyllum</taxon>
    </lineage>
</organism>
<dbReference type="Proteomes" id="UP001604336">
    <property type="component" value="Unassembled WGS sequence"/>
</dbReference>
<gene>
    <name evidence="1" type="ORF">Adt_07986</name>
</gene>
<protein>
    <submittedName>
        <fullName evidence="1">Retrotrans gag domain-containing protein</fullName>
    </submittedName>
</protein>
<evidence type="ECO:0000313" key="1">
    <source>
        <dbReference type="EMBL" id="KAL2534635.1"/>
    </source>
</evidence>
<dbReference type="EMBL" id="JBFOLK010000002">
    <property type="protein sequence ID" value="KAL2534635.1"/>
    <property type="molecule type" value="Genomic_DNA"/>
</dbReference>
<dbReference type="AlphaFoldDB" id="A0ABD1VDU3"/>
<comment type="caution">
    <text evidence="1">The sequence shown here is derived from an EMBL/GenBank/DDBJ whole genome shotgun (WGS) entry which is preliminary data.</text>
</comment>
<keyword evidence="2" id="KW-1185">Reference proteome</keyword>
<name>A0ABD1VDU3_9LAMI</name>
<evidence type="ECO:0000313" key="2">
    <source>
        <dbReference type="Proteomes" id="UP001604336"/>
    </source>
</evidence>